<feature type="compositionally biased region" description="Polar residues" evidence="1">
    <location>
        <begin position="16"/>
        <end position="31"/>
    </location>
</feature>
<evidence type="ECO:0000256" key="1">
    <source>
        <dbReference type="SAM" id="MobiDB-lite"/>
    </source>
</evidence>
<dbReference type="GeneID" id="35599249"/>
<accession>A0A2D3UVK9</accession>
<protein>
    <submittedName>
        <fullName evidence="2">Uncharacterized protein</fullName>
    </submittedName>
</protein>
<sequence>MQVSLLGTSRREDSVRNVQITKDQTSSPFSPAFTTATPSFIRITRAGVFLMHSTPQLGGICKTSEVVLTSDDTLPSRLHNDIDVRHIHRTPTAPTAPPLPPPLKCSAIGTYFL</sequence>
<evidence type="ECO:0000313" key="2">
    <source>
        <dbReference type="EMBL" id="CZT18225.1"/>
    </source>
</evidence>
<dbReference type="EMBL" id="FJUY01000005">
    <property type="protein sequence ID" value="CZT18225.1"/>
    <property type="molecule type" value="Genomic_DNA"/>
</dbReference>
<reference evidence="2 3" key="1">
    <citation type="submission" date="2016-03" db="EMBL/GenBank/DDBJ databases">
        <authorList>
            <person name="Ploux O."/>
        </authorList>
    </citation>
    <scope>NUCLEOTIDE SEQUENCE [LARGE SCALE GENOMIC DNA]</scope>
    <source>
        <strain evidence="2 3">URUG2</strain>
    </source>
</reference>
<proteinExistence type="predicted"/>
<dbReference type="RefSeq" id="XP_023625115.1">
    <property type="nucleotide sequence ID" value="XM_023769347.1"/>
</dbReference>
<dbReference type="AlphaFoldDB" id="A0A2D3UVK9"/>
<organism evidence="2 3">
    <name type="scientific">Ramularia collo-cygni</name>
    <dbReference type="NCBI Taxonomy" id="112498"/>
    <lineage>
        <taxon>Eukaryota</taxon>
        <taxon>Fungi</taxon>
        <taxon>Dikarya</taxon>
        <taxon>Ascomycota</taxon>
        <taxon>Pezizomycotina</taxon>
        <taxon>Dothideomycetes</taxon>
        <taxon>Dothideomycetidae</taxon>
        <taxon>Mycosphaerellales</taxon>
        <taxon>Mycosphaerellaceae</taxon>
        <taxon>Ramularia</taxon>
    </lineage>
</organism>
<keyword evidence="3" id="KW-1185">Reference proteome</keyword>
<name>A0A2D3UVK9_9PEZI</name>
<evidence type="ECO:0000313" key="3">
    <source>
        <dbReference type="Proteomes" id="UP000225277"/>
    </source>
</evidence>
<feature type="region of interest" description="Disordered" evidence="1">
    <location>
        <begin position="1"/>
        <end position="31"/>
    </location>
</feature>
<dbReference type="Proteomes" id="UP000225277">
    <property type="component" value="Unassembled WGS sequence"/>
</dbReference>
<gene>
    <name evidence="2" type="ORF">RCC_04069</name>
</gene>